<name>A0AAP2BIK6_KLEOX</name>
<comment type="caution">
    <text evidence="1">The sequence shown here is derived from an EMBL/GenBank/DDBJ whole genome shotgun (WGS) entry which is preliminary data.</text>
</comment>
<dbReference type="EMBL" id="JAGKON010000013">
    <property type="protein sequence ID" value="MBQ0600886.1"/>
    <property type="molecule type" value="Genomic_DNA"/>
</dbReference>
<keyword evidence="2" id="KW-1185">Reference proteome</keyword>
<dbReference type="AlphaFoldDB" id="A0AAP2BIK6"/>
<evidence type="ECO:0000313" key="1">
    <source>
        <dbReference type="EMBL" id="MBQ0600886.1"/>
    </source>
</evidence>
<dbReference type="Proteomes" id="UP000673434">
    <property type="component" value="Unassembled WGS sequence"/>
</dbReference>
<proteinExistence type="predicted"/>
<protein>
    <submittedName>
        <fullName evidence="1">Uncharacterized protein</fullName>
    </submittedName>
</protein>
<sequence length="136" mass="15710">MVFDSNDFATMSFVMWRIDARYSETSPIVLSELEVSVLVKNALVRRLKARGYQITVEELTREDAMNKTLFPVPPLKNGETEKFCQKVAAEYLVSKDIAMKMYADYCNEKNLPYWATIAIKERISYLVREQSAVIQP</sequence>
<accession>A0AAP2BIK6</accession>
<organism evidence="1 2">
    <name type="scientific">Klebsiella oxytoca</name>
    <dbReference type="NCBI Taxonomy" id="571"/>
    <lineage>
        <taxon>Bacteria</taxon>
        <taxon>Pseudomonadati</taxon>
        <taxon>Pseudomonadota</taxon>
        <taxon>Gammaproteobacteria</taxon>
        <taxon>Enterobacterales</taxon>
        <taxon>Enterobacteriaceae</taxon>
        <taxon>Klebsiella/Raoultella group</taxon>
        <taxon>Klebsiella</taxon>
    </lineage>
</organism>
<gene>
    <name evidence="1" type="ORF">J7S78_13895</name>
</gene>
<reference evidence="1 2" key="1">
    <citation type="submission" date="2021-03" db="EMBL/GenBank/DDBJ databases">
        <authorList>
            <person name="Stanton E."/>
        </authorList>
    </citation>
    <scope>NUCLEOTIDE SEQUENCE [LARGE SCALE GENOMIC DNA]</scope>
    <source>
        <strain evidence="1 2">2020EL-00037</strain>
    </source>
</reference>
<evidence type="ECO:0000313" key="2">
    <source>
        <dbReference type="Proteomes" id="UP000673434"/>
    </source>
</evidence>